<proteinExistence type="predicted"/>
<dbReference type="EMBL" id="CABVHF010000003">
    <property type="protein sequence ID" value="VVM69990.1"/>
    <property type="molecule type" value="Genomic_DNA"/>
</dbReference>
<gene>
    <name evidence="1" type="ORF">PS631_01752</name>
</gene>
<evidence type="ECO:0000313" key="2">
    <source>
        <dbReference type="Proteomes" id="UP000399692"/>
    </source>
</evidence>
<name>A0A5E6R9Q5_PSEFL</name>
<dbReference type="Proteomes" id="UP000399692">
    <property type="component" value="Unassembled WGS sequence"/>
</dbReference>
<reference evidence="1 2" key="1">
    <citation type="submission" date="2019-09" db="EMBL/GenBank/DDBJ databases">
        <authorList>
            <person name="Chandra G."/>
            <person name="Truman W A."/>
        </authorList>
    </citation>
    <scope>NUCLEOTIDE SEQUENCE [LARGE SCALE GENOMIC DNA]</scope>
    <source>
        <strain evidence="1">PS631</strain>
    </source>
</reference>
<protein>
    <submittedName>
        <fullName evidence="1">Uncharacterized protein</fullName>
    </submittedName>
</protein>
<organism evidence="1 2">
    <name type="scientific">Pseudomonas fluorescens</name>
    <dbReference type="NCBI Taxonomy" id="294"/>
    <lineage>
        <taxon>Bacteria</taxon>
        <taxon>Pseudomonadati</taxon>
        <taxon>Pseudomonadota</taxon>
        <taxon>Gammaproteobacteria</taxon>
        <taxon>Pseudomonadales</taxon>
        <taxon>Pseudomonadaceae</taxon>
        <taxon>Pseudomonas</taxon>
    </lineage>
</organism>
<dbReference type="RefSeq" id="WP_224785525.1">
    <property type="nucleotide sequence ID" value="NZ_CABVHC010000010.1"/>
</dbReference>
<sequence length="67" mass="7799">MSQRIEMENYDQSALALQKNLLTLRQQRDRQRAVGNHTEADHLDKLITGIEQTFAQLQDTFKPTTLQ</sequence>
<dbReference type="AlphaFoldDB" id="A0A5E6R9Q5"/>
<accession>A0A5E6R9Q5</accession>
<evidence type="ECO:0000313" key="1">
    <source>
        <dbReference type="EMBL" id="VVM69990.1"/>
    </source>
</evidence>